<comment type="similarity">
    <text evidence="1">Belongs to the isochorismatase family.</text>
</comment>
<dbReference type="InterPro" id="IPR000868">
    <property type="entry name" value="Isochorismatase-like_dom"/>
</dbReference>
<keyword evidence="5" id="KW-1185">Reference proteome</keyword>
<dbReference type="PANTHER" id="PTHR31212">
    <property type="entry name" value="ALPHA-KETOGLUTARATE-DEPENDENT DIOXYGENASE ALKB HOMOLOG 3"/>
    <property type="match status" value="1"/>
</dbReference>
<dbReference type="GO" id="GO:0006307">
    <property type="term" value="P:DNA alkylation repair"/>
    <property type="evidence" value="ECO:0007669"/>
    <property type="project" value="InterPro"/>
</dbReference>
<dbReference type="InterPro" id="IPR037151">
    <property type="entry name" value="AlkB-like_sf"/>
</dbReference>
<feature type="region of interest" description="Disordered" evidence="2">
    <location>
        <begin position="705"/>
        <end position="724"/>
    </location>
</feature>
<dbReference type="InterPro" id="IPR005123">
    <property type="entry name" value="Oxoglu/Fe-dep_dioxygenase_dom"/>
</dbReference>
<organism evidence="4 5">
    <name type="scientific">Phialophora macrospora</name>
    <dbReference type="NCBI Taxonomy" id="1851006"/>
    <lineage>
        <taxon>Eukaryota</taxon>
        <taxon>Fungi</taxon>
        <taxon>Dikarya</taxon>
        <taxon>Ascomycota</taxon>
        <taxon>Pezizomycotina</taxon>
        <taxon>Eurotiomycetes</taxon>
        <taxon>Chaetothyriomycetidae</taxon>
        <taxon>Chaetothyriales</taxon>
        <taxon>Herpotrichiellaceae</taxon>
        <taxon>Phialophora</taxon>
    </lineage>
</organism>
<dbReference type="Proteomes" id="UP000054266">
    <property type="component" value="Unassembled WGS sequence"/>
</dbReference>
<name>A0A0D2FLB3_9EURO</name>
<dbReference type="InterPro" id="IPR032854">
    <property type="entry name" value="ALKBH3"/>
</dbReference>
<dbReference type="SUPFAM" id="SSF52499">
    <property type="entry name" value="Isochorismatase-like hydrolases"/>
    <property type="match status" value="1"/>
</dbReference>
<reference evidence="4 5" key="1">
    <citation type="submission" date="2015-01" db="EMBL/GenBank/DDBJ databases">
        <title>The Genome Sequence of Capronia semiimmersa CBS27337.</title>
        <authorList>
            <consortium name="The Broad Institute Genomics Platform"/>
            <person name="Cuomo C."/>
            <person name="de Hoog S."/>
            <person name="Gorbushina A."/>
            <person name="Stielow B."/>
            <person name="Teixiera M."/>
            <person name="Abouelleil A."/>
            <person name="Chapman S.B."/>
            <person name="Priest M."/>
            <person name="Young S.K."/>
            <person name="Wortman J."/>
            <person name="Nusbaum C."/>
            <person name="Birren B."/>
        </authorList>
    </citation>
    <scope>NUCLEOTIDE SEQUENCE [LARGE SCALE GENOMIC DNA]</scope>
    <source>
        <strain evidence="4 5">CBS 27337</strain>
    </source>
</reference>
<dbReference type="InterPro" id="IPR027450">
    <property type="entry name" value="AlkB-like"/>
</dbReference>
<dbReference type="SUPFAM" id="SSF51197">
    <property type="entry name" value="Clavaminate synthase-like"/>
    <property type="match status" value="1"/>
</dbReference>
<feature type="region of interest" description="Disordered" evidence="2">
    <location>
        <begin position="90"/>
        <end position="125"/>
    </location>
</feature>
<feature type="region of interest" description="Disordered" evidence="2">
    <location>
        <begin position="301"/>
        <end position="475"/>
    </location>
</feature>
<accession>A0A0D2FLB3</accession>
<gene>
    <name evidence="4" type="ORF">PV04_04830</name>
</gene>
<dbReference type="PANTHER" id="PTHR31212:SF5">
    <property type="entry name" value="ISOCHORISMATASE FAMILY PROTEIN FAMILY (AFU_ORTHOLOGUE AFUA_3G14500)"/>
    <property type="match status" value="1"/>
</dbReference>
<evidence type="ECO:0000256" key="1">
    <source>
        <dbReference type="ARBA" id="ARBA00006336"/>
    </source>
</evidence>
<evidence type="ECO:0000259" key="3">
    <source>
        <dbReference type="PROSITE" id="PS51471"/>
    </source>
</evidence>
<proteinExistence type="inferred from homology"/>
<dbReference type="Pfam" id="PF13532">
    <property type="entry name" value="2OG-FeII_Oxy_2"/>
    <property type="match status" value="1"/>
</dbReference>
<evidence type="ECO:0000313" key="5">
    <source>
        <dbReference type="Proteomes" id="UP000054266"/>
    </source>
</evidence>
<dbReference type="CDD" id="cd00431">
    <property type="entry name" value="cysteine_hydrolases"/>
    <property type="match status" value="1"/>
</dbReference>
<feature type="compositionally biased region" description="Basic and acidic residues" evidence="2">
    <location>
        <begin position="315"/>
        <end position="342"/>
    </location>
</feature>
<dbReference type="GO" id="GO:0051213">
    <property type="term" value="F:dioxygenase activity"/>
    <property type="evidence" value="ECO:0007669"/>
    <property type="project" value="InterPro"/>
</dbReference>
<dbReference type="EMBL" id="KN846958">
    <property type="protein sequence ID" value="KIW68918.1"/>
    <property type="molecule type" value="Genomic_DNA"/>
</dbReference>
<protein>
    <recommendedName>
        <fullName evidence="3">Fe2OG dioxygenase domain-containing protein</fullName>
    </recommendedName>
</protein>
<evidence type="ECO:0000313" key="4">
    <source>
        <dbReference type="EMBL" id="KIW68918.1"/>
    </source>
</evidence>
<feature type="region of interest" description="Disordered" evidence="2">
    <location>
        <begin position="764"/>
        <end position="799"/>
    </location>
</feature>
<dbReference type="STRING" id="5601.A0A0D2FLB3"/>
<feature type="domain" description="Fe2OG dioxygenase" evidence="3">
    <location>
        <begin position="568"/>
        <end position="690"/>
    </location>
</feature>
<feature type="region of interest" description="Disordered" evidence="2">
    <location>
        <begin position="275"/>
        <end position="294"/>
    </location>
</feature>
<feature type="compositionally biased region" description="Polar residues" evidence="2">
    <location>
        <begin position="406"/>
        <end position="417"/>
    </location>
</feature>
<evidence type="ECO:0000256" key="2">
    <source>
        <dbReference type="SAM" id="MobiDB-lite"/>
    </source>
</evidence>
<dbReference type="Pfam" id="PF00857">
    <property type="entry name" value="Isochorismatase"/>
    <property type="match status" value="1"/>
</dbReference>
<dbReference type="InterPro" id="IPR036380">
    <property type="entry name" value="Isochorismatase-like_sf"/>
</dbReference>
<dbReference type="AlphaFoldDB" id="A0A0D2FLB3"/>
<dbReference type="Gene3D" id="3.40.50.850">
    <property type="entry name" value="Isochorismatase-like"/>
    <property type="match status" value="1"/>
</dbReference>
<sequence length="799" mass="89277">MLFEPGSVPTGPPIETKKALILLDFQNDFIKPNGNLPISNVQPFLPNLLSLVDEFRSKGEVIWVGTGYGQPRSSISPITGSHSILLRQHLQQPQSNEDDSEYYNDPSNFRSPHEDPLSPSPKPDAVHDREAFLAPVMTTTKHRCCMPGTWGAEYPDIIKKTIDLQRDVVMEKSHYSAFQDTPLLMHLRTRLITDIYVCGTLSNIGVYASVLDAVCHGVQVTLVEDCLGYIDETCHVEAMRQMADSMGANGVDCQELRDDIAGLLGEVIREENYPTRFQVSLPPPARRTRSHKTRQQIDDWISELEGGHSPGPSGDTERTVSKRREDAGTPRRDAHGTGESSRKLVKQKPVEHNPPQKRSTSDLDTLDEDRVLKLSQKPSSRRTSAHAEQIKLKQAQQVTRKRRPSQESSIRSVTPTESPIHRTRSAEESSSLETHSPESDRTPIRNMVPDASPDSRQMAPKKKKKTAPNTLGLEDKIGEGDTRLYTNLLDQVAAEQAFYSCRKDIKWQKMFHRSGEVPRLVAVQGSMPANGSELPIYRHPADESPELLPFDTVVNMLRKAAERVVGHPLNHALIQWYRNNEDNISEHSDKTLDIVRGSSIVNVSLGAQRTMILRAKKSALVAPVEGEQPDIARPSQRVPLPHNSLFVLGQATNRHWLHSIRADKRPAFEKTPAELAFDGERISFTFRHIGTFINLVDKTIWGQGATSKTRDGATPLTTGPEAEREGEEMIRAFGQENHRSVDWDWDAWYGKGFDVVNFETKLAEEGPAAEKEHVGSAKSEKTDIDHDNDSPTRAGSAPF</sequence>
<dbReference type="HOGENOM" id="CLU_005335_0_0_1"/>
<feature type="compositionally biased region" description="Basic and acidic residues" evidence="2">
    <location>
        <begin position="764"/>
        <end position="790"/>
    </location>
</feature>
<dbReference type="Gene3D" id="2.60.120.590">
    <property type="entry name" value="Alpha-ketoglutarate-dependent dioxygenase AlkB-like"/>
    <property type="match status" value="1"/>
</dbReference>
<dbReference type="PROSITE" id="PS51471">
    <property type="entry name" value="FE2OG_OXY"/>
    <property type="match status" value="1"/>
</dbReference>